<protein>
    <recommendedName>
        <fullName evidence="4">DUF4282 domain-containing protein</fullName>
    </recommendedName>
</protein>
<evidence type="ECO:0000313" key="2">
    <source>
        <dbReference type="EMBL" id="KCZ90103.1"/>
    </source>
</evidence>
<dbReference type="STRING" id="1280950.HJO_14176"/>
<name>A0A059FI05_9PROT</name>
<dbReference type="OrthoDB" id="8127006at2"/>
<feature type="transmembrane region" description="Helical" evidence="1">
    <location>
        <begin position="20"/>
        <end position="42"/>
    </location>
</feature>
<dbReference type="Proteomes" id="UP000025171">
    <property type="component" value="Unassembled WGS sequence"/>
</dbReference>
<dbReference type="eggNOG" id="ENOG5033BCB">
    <property type="taxonomic scope" value="Bacteria"/>
</dbReference>
<dbReference type="PATRIC" id="fig|1280950.3.peg.2849"/>
<feature type="transmembrane region" description="Helical" evidence="1">
    <location>
        <begin position="54"/>
        <end position="79"/>
    </location>
</feature>
<dbReference type="InterPro" id="IPR025557">
    <property type="entry name" value="DUF4282"/>
</dbReference>
<keyword evidence="3" id="KW-1185">Reference proteome</keyword>
<accession>A0A059FI05</accession>
<keyword evidence="1" id="KW-0812">Transmembrane</keyword>
<reference evidence="2 3" key="1">
    <citation type="journal article" date="2014" name="Antonie Van Leeuwenhoek">
        <title>Hyphomonas beringensis sp. nov. and Hyphomonas chukchiensis sp. nov., isolated from surface seawater of the Bering Sea and Chukchi Sea.</title>
        <authorList>
            <person name="Li C."/>
            <person name="Lai Q."/>
            <person name="Li G."/>
            <person name="Dong C."/>
            <person name="Wang J."/>
            <person name="Liao Y."/>
            <person name="Shao Z."/>
        </authorList>
    </citation>
    <scope>NUCLEOTIDE SEQUENCE [LARGE SCALE GENOMIC DNA]</scope>
    <source>
        <strain evidence="2 3">MHS-2</strain>
    </source>
</reference>
<dbReference type="EMBL" id="ARYK01000007">
    <property type="protein sequence ID" value="KCZ90103.1"/>
    <property type="molecule type" value="Genomic_DNA"/>
</dbReference>
<evidence type="ECO:0000313" key="3">
    <source>
        <dbReference type="Proteomes" id="UP000025171"/>
    </source>
</evidence>
<proteinExistence type="predicted"/>
<comment type="caution">
    <text evidence="2">The sequence shown here is derived from an EMBL/GenBank/DDBJ whole genome shotgun (WGS) entry which is preliminary data.</text>
</comment>
<keyword evidence="1" id="KW-1133">Transmembrane helix</keyword>
<keyword evidence="1" id="KW-0472">Membrane</keyword>
<evidence type="ECO:0008006" key="4">
    <source>
        <dbReference type="Google" id="ProtNLM"/>
    </source>
</evidence>
<organism evidence="2 3">
    <name type="scientific">Hyphomonas johnsonii MHS-2</name>
    <dbReference type="NCBI Taxonomy" id="1280950"/>
    <lineage>
        <taxon>Bacteria</taxon>
        <taxon>Pseudomonadati</taxon>
        <taxon>Pseudomonadota</taxon>
        <taxon>Alphaproteobacteria</taxon>
        <taxon>Hyphomonadales</taxon>
        <taxon>Hyphomonadaceae</taxon>
        <taxon>Hyphomonas</taxon>
    </lineage>
</organism>
<dbReference type="Pfam" id="PF14110">
    <property type="entry name" value="DUF4282"/>
    <property type="match status" value="1"/>
</dbReference>
<dbReference type="RefSeq" id="WP_035618031.1">
    <property type="nucleotide sequence ID" value="NZ_ARYK01000007.1"/>
</dbReference>
<gene>
    <name evidence="2" type="ORF">HJO_14176</name>
</gene>
<evidence type="ECO:0000256" key="1">
    <source>
        <dbReference type="SAM" id="Phobius"/>
    </source>
</evidence>
<sequence>MISRFLNFDNLIGTTLIKVLYFLGLAGIAIFALVSFVGGIAAMRFGVMQGLGMIVMSLVGAVVGVVMWRFMCELYLLFFRISDDIRDMKNHQLGIAPGKPGA</sequence>
<dbReference type="AlphaFoldDB" id="A0A059FI05"/>